<keyword evidence="7" id="KW-1185">Reference proteome</keyword>
<dbReference type="InterPro" id="IPR002018">
    <property type="entry name" value="CarbesteraseB"/>
</dbReference>
<dbReference type="InterPro" id="IPR002168">
    <property type="entry name" value="Lipase_GDXG_HIS_AS"/>
</dbReference>
<evidence type="ECO:0000313" key="6">
    <source>
        <dbReference type="EMBL" id="KAF4308780.1"/>
    </source>
</evidence>
<dbReference type="GO" id="GO:0052689">
    <property type="term" value="F:carboxylic ester hydrolase activity"/>
    <property type="evidence" value="ECO:0007669"/>
    <property type="project" value="TreeGrafter"/>
</dbReference>
<evidence type="ECO:0000256" key="1">
    <source>
        <dbReference type="ARBA" id="ARBA00005964"/>
    </source>
</evidence>
<comment type="similarity">
    <text evidence="1 4">Belongs to the type-B carboxylesterase/lipase family.</text>
</comment>
<evidence type="ECO:0000256" key="3">
    <source>
        <dbReference type="ARBA" id="ARBA00022801"/>
    </source>
</evidence>
<sequence length="593" mass="64236">MMLLLGFVFGCCESVFRSLISYADAMGLLRAFQHYLTAFAVLTNLSAAKIAPGVTLTSYGSFVGTTVSQTLTKKPLPATVNAWLGIDYASQPVGESRFAPVGPPAAFSGWKNASQYGYSCIQDPSELSYAQDEACLSMNVFRPQNVSLDEKLPVLIWIHGGGFVAGSSRSFDGASFVANSREPLVVVTFNYRVNSLGFLPSPAFERLGLLNLGLLDQELLFKFVQQYISVFGGDPARVTIGGRSAGAHSVGIHLFHNYNKTEGASPLFSQAILQSGGVTARAFPNASYPLYQAQFAEYLGLIGCSGVANSTDEALLGCLRAAPISSIQLASTLLFNESSYAITWPFQPTRGGPLLEQAGSTSGINGQFYHVPAITTNVRDEAKYYTTGDLETNDQFLAFVHNLIPGLTDQDLADLASLYPDPTGDVNGTYSPYAHSPNSTQYDRLSAALTDHMYACAGQETAIRLSSAGVPVHKLHFVVNNTFPDWKGIPHTADTKYTWAEPFDAYPTGVQYPDVGTLLQGYFSDFIALGDPNAGNRTGVPKWPKYVDNNAEGIPGLQLRMEAFGNSRVEGDAIRRKQCEWWRDPSRAGRLEK</sequence>
<dbReference type="EC" id="3.1.1.-" evidence="4"/>
<dbReference type="EMBL" id="WWBZ02000022">
    <property type="protein sequence ID" value="KAF4308780.1"/>
    <property type="molecule type" value="Genomic_DNA"/>
</dbReference>
<dbReference type="InterPro" id="IPR019826">
    <property type="entry name" value="Carboxylesterase_B_AS"/>
</dbReference>
<dbReference type="PROSITE" id="PS00122">
    <property type="entry name" value="CARBOXYLESTERASE_B_1"/>
    <property type="match status" value="1"/>
</dbReference>
<evidence type="ECO:0000259" key="5">
    <source>
        <dbReference type="Pfam" id="PF00135"/>
    </source>
</evidence>
<dbReference type="Gene3D" id="3.40.50.1820">
    <property type="entry name" value="alpha/beta hydrolase"/>
    <property type="match status" value="1"/>
</dbReference>
<evidence type="ECO:0000256" key="2">
    <source>
        <dbReference type="ARBA" id="ARBA00010515"/>
    </source>
</evidence>
<dbReference type="PANTHER" id="PTHR43918">
    <property type="entry name" value="ACETYLCHOLINESTERASE"/>
    <property type="match status" value="1"/>
</dbReference>
<dbReference type="PANTHER" id="PTHR43918:SF4">
    <property type="entry name" value="CARBOXYLIC ESTER HYDROLASE"/>
    <property type="match status" value="1"/>
</dbReference>
<organism evidence="6 7">
    <name type="scientific">Botryosphaeria dothidea</name>
    <dbReference type="NCBI Taxonomy" id="55169"/>
    <lineage>
        <taxon>Eukaryota</taxon>
        <taxon>Fungi</taxon>
        <taxon>Dikarya</taxon>
        <taxon>Ascomycota</taxon>
        <taxon>Pezizomycotina</taxon>
        <taxon>Dothideomycetes</taxon>
        <taxon>Dothideomycetes incertae sedis</taxon>
        <taxon>Botryosphaeriales</taxon>
        <taxon>Botryosphaeriaceae</taxon>
        <taxon>Botryosphaeria</taxon>
    </lineage>
</organism>
<reference evidence="6" key="1">
    <citation type="submission" date="2020-04" db="EMBL/GenBank/DDBJ databases">
        <title>Genome Assembly and Annotation of Botryosphaeria dothidea sdau 11-99, a Latent Pathogen of Apple Fruit Ring Rot in China.</title>
        <authorList>
            <person name="Yu C."/>
            <person name="Diao Y."/>
            <person name="Lu Q."/>
            <person name="Zhao J."/>
            <person name="Cui S."/>
            <person name="Peng C."/>
            <person name="He B."/>
            <person name="Liu H."/>
        </authorList>
    </citation>
    <scope>NUCLEOTIDE SEQUENCE [LARGE SCALE GENOMIC DNA]</scope>
    <source>
        <strain evidence="6">Sdau11-99</strain>
    </source>
</reference>
<proteinExistence type="inferred from homology"/>
<keyword evidence="3 4" id="KW-0378">Hydrolase</keyword>
<dbReference type="Pfam" id="PF00135">
    <property type="entry name" value="COesterase"/>
    <property type="match status" value="1"/>
</dbReference>
<dbReference type="Proteomes" id="UP000572817">
    <property type="component" value="Unassembled WGS sequence"/>
</dbReference>
<evidence type="ECO:0000256" key="4">
    <source>
        <dbReference type="RuleBase" id="RU361235"/>
    </source>
</evidence>
<dbReference type="AlphaFoldDB" id="A0A8H4IWA2"/>
<dbReference type="InterPro" id="IPR050654">
    <property type="entry name" value="AChE-related_enzymes"/>
</dbReference>
<feature type="domain" description="Carboxylesterase type B" evidence="5">
    <location>
        <begin position="56"/>
        <end position="553"/>
    </location>
</feature>
<accession>A0A8H4IWA2</accession>
<gene>
    <name evidence="6" type="ORF">GTA08_BOTSDO03970</name>
</gene>
<name>A0A8H4IWA2_9PEZI</name>
<protein>
    <recommendedName>
        <fullName evidence="4">Carboxylic ester hydrolase</fullName>
        <ecNumber evidence="4">3.1.1.-</ecNumber>
    </recommendedName>
</protein>
<dbReference type="OrthoDB" id="6846267at2759"/>
<dbReference type="PROSITE" id="PS01173">
    <property type="entry name" value="LIPASE_GDXG_HIS"/>
    <property type="match status" value="1"/>
</dbReference>
<dbReference type="InterPro" id="IPR029058">
    <property type="entry name" value="AB_hydrolase_fold"/>
</dbReference>
<comment type="similarity">
    <text evidence="2">Belongs to the 'GDXG' lipolytic enzyme family.</text>
</comment>
<comment type="caution">
    <text evidence="6">The sequence shown here is derived from an EMBL/GenBank/DDBJ whole genome shotgun (WGS) entry which is preliminary data.</text>
</comment>
<evidence type="ECO:0000313" key="7">
    <source>
        <dbReference type="Proteomes" id="UP000572817"/>
    </source>
</evidence>
<dbReference type="SUPFAM" id="SSF53474">
    <property type="entry name" value="alpha/beta-Hydrolases"/>
    <property type="match status" value="1"/>
</dbReference>